<dbReference type="AlphaFoldDB" id="K1R320"/>
<name>K1R320_MAGGI</name>
<evidence type="ECO:0000313" key="4">
    <source>
        <dbReference type="EMBL" id="EKC40108.1"/>
    </source>
</evidence>
<dbReference type="Gene3D" id="3.30.40.10">
    <property type="entry name" value="Zinc/RING finger domain, C3HC4 (zinc finger)"/>
    <property type="match status" value="1"/>
</dbReference>
<dbReference type="Pfam" id="PF13445">
    <property type="entry name" value="zf-RING_UBOX"/>
    <property type="match status" value="1"/>
</dbReference>
<dbReference type="PANTHER" id="PTHR25462:SF296">
    <property type="entry name" value="MEIOTIC P26, ISOFORM F"/>
    <property type="match status" value="1"/>
</dbReference>
<accession>K1R320</accession>
<dbReference type="PROSITE" id="PS00518">
    <property type="entry name" value="ZF_RING_1"/>
    <property type="match status" value="1"/>
</dbReference>
<protein>
    <submittedName>
        <fullName evidence="4">Tripartite motif-containing protein 59</fullName>
    </submittedName>
</protein>
<organism evidence="4">
    <name type="scientific">Magallana gigas</name>
    <name type="common">Pacific oyster</name>
    <name type="synonym">Crassostrea gigas</name>
    <dbReference type="NCBI Taxonomy" id="29159"/>
    <lineage>
        <taxon>Eukaryota</taxon>
        <taxon>Metazoa</taxon>
        <taxon>Spiralia</taxon>
        <taxon>Lophotrochozoa</taxon>
        <taxon>Mollusca</taxon>
        <taxon>Bivalvia</taxon>
        <taxon>Autobranchia</taxon>
        <taxon>Pteriomorphia</taxon>
        <taxon>Ostreida</taxon>
        <taxon>Ostreoidea</taxon>
        <taxon>Ostreidae</taxon>
        <taxon>Magallana</taxon>
    </lineage>
</organism>
<dbReference type="PANTHER" id="PTHR25462">
    <property type="entry name" value="BONUS, ISOFORM C-RELATED"/>
    <property type="match status" value="1"/>
</dbReference>
<keyword evidence="2" id="KW-0863">Zinc-finger</keyword>
<dbReference type="GO" id="GO:0008270">
    <property type="term" value="F:zinc ion binding"/>
    <property type="evidence" value="ECO:0007669"/>
    <property type="project" value="UniProtKB-KW"/>
</dbReference>
<dbReference type="InterPro" id="IPR027370">
    <property type="entry name" value="Znf-RING_euk"/>
</dbReference>
<dbReference type="HOGENOM" id="CLU_1620622_0_0_1"/>
<reference evidence="4" key="1">
    <citation type="journal article" date="2012" name="Nature">
        <title>The oyster genome reveals stress adaptation and complexity of shell formation.</title>
        <authorList>
            <person name="Zhang G."/>
            <person name="Fang X."/>
            <person name="Guo X."/>
            <person name="Li L."/>
            <person name="Luo R."/>
            <person name="Xu F."/>
            <person name="Yang P."/>
            <person name="Zhang L."/>
            <person name="Wang X."/>
            <person name="Qi H."/>
            <person name="Xiong Z."/>
            <person name="Que H."/>
            <person name="Xie Y."/>
            <person name="Holland P.W."/>
            <person name="Paps J."/>
            <person name="Zhu Y."/>
            <person name="Wu F."/>
            <person name="Chen Y."/>
            <person name="Wang J."/>
            <person name="Peng C."/>
            <person name="Meng J."/>
            <person name="Yang L."/>
            <person name="Liu J."/>
            <person name="Wen B."/>
            <person name="Zhang N."/>
            <person name="Huang Z."/>
            <person name="Zhu Q."/>
            <person name="Feng Y."/>
            <person name="Mount A."/>
            <person name="Hedgecock D."/>
            <person name="Xu Z."/>
            <person name="Liu Y."/>
            <person name="Domazet-Loso T."/>
            <person name="Du Y."/>
            <person name="Sun X."/>
            <person name="Zhang S."/>
            <person name="Liu B."/>
            <person name="Cheng P."/>
            <person name="Jiang X."/>
            <person name="Li J."/>
            <person name="Fan D."/>
            <person name="Wang W."/>
            <person name="Fu W."/>
            <person name="Wang T."/>
            <person name="Wang B."/>
            <person name="Zhang J."/>
            <person name="Peng Z."/>
            <person name="Li Y."/>
            <person name="Li N."/>
            <person name="Wang J."/>
            <person name="Chen M."/>
            <person name="He Y."/>
            <person name="Tan F."/>
            <person name="Song X."/>
            <person name="Zheng Q."/>
            <person name="Huang R."/>
            <person name="Yang H."/>
            <person name="Du X."/>
            <person name="Chen L."/>
            <person name="Yang M."/>
            <person name="Gaffney P.M."/>
            <person name="Wang S."/>
            <person name="Luo L."/>
            <person name="She Z."/>
            <person name="Ming Y."/>
            <person name="Huang W."/>
            <person name="Zhang S."/>
            <person name="Huang B."/>
            <person name="Zhang Y."/>
            <person name="Qu T."/>
            <person name="Ni P."/>
            <person name="Miao G."/>
            <person name="Wang J."/>
            <person name="Wang Q."/>
            <person name="Steinberg C.E."/>
            <person name="Wang H."/>
            <person name="Li N."/>
            <person name="Qian L."/>
            <person name="Zhang G."/>
            <person name="Li Y."/>
            <person name="Yang H."/>
            <person name="Liu X."/>
            <person name="Wang J."/>
            <person name="Yin Y."/>
            <person name="Wang J."/>
        </authorList>
    </citation>
    <scope>NUCLEOTIDE SEQUENCE [LARGE SCALE GENOMIC DNA]</scope>
    <source>
        <strain evidence="4">05x7-T-G4-1.051#20</strain>
    </source>
</reference>
<keyword evidence="1" id="KW-0479">Metal-binding</keyword>
<evidence type="ECO:0000256" key="3">
    <source>
        <dbReference type="ARBA" id="ARBA00022833"/>
    </source>
</evidence>
<dbReference type="SUPFAM" id="SSF57850">
    <property type="entry name" value="RING/U-box"/>
    <property type="match status" value="1"/>
</dbReference>
<proteinExistence type="predicted"/>
<sequence length="164" mass="18178">MSLQLDDELSCSICLELYRSPLTLPCLHSFCAECLRELAQGSNGPTLSCPQCRANIQIPGGGVANFPKNFNLESIIGESRRCLRTIVFRRLQVLDIVFPHPRGFTTVTMAPGGHTITLRGVTGSHFTHPTDRDRDTHTVLPRGIIMATPIILHPGTTREDHRHN</sequence>
<dbReference type="InterPro" id="IPR001841">
    <property type="entry name" value="Znf_RING"/>
</dbReference>
<dbReference type="InParanoid" id="K1R320"/>
<dbReference type="EMBL" id="JH817826">
    <property type="protein sequence ID" value="EKC40108.1"/>
    <property type="molecule type" value="Genomic_DNA"/>
</dbReference>
<evidence type="ECO:0000256" key="1">
    <source>
        <dbReference type="ARBA" id="ARBA00022723"/>
    </source>
</evidence>
<dbReference type="SMART" id="SM00184">
    <property type="entry name" value="RING"/>
    <property type="match status" value="1"/>
</dbReference>
<dbReference type="InterPro" id="IPR017907">
    <property type="entry name" value="Znf_RING_CS"/>
</dbReference>
<evidence type="ECO:0000256" key="2">
    <source>
        <dbReference type="ARBA" id="ARBA00022771"/>
    </source>
</evidence>
<dbReference type="InterPro" id="IPR047153">
    <property type="entry name" value="TRIM45/56/19-like"/>
</dbReference>
<dbReference type="InterPro" id="IPR013083">
    <property type="entry name" value="Znf_RING/FYVE/PHD"/>
</dbReference>
<dbReference type="PROSITE" id="PS50089">
    <property type="entry name" value="ZF_RING_2"/>
    <property type="match status" value="1"/>
</dbReference>
<gene>
    <name evidence="4" type="ORF">CGI_10026139</name>
</gene>
<keyword evidence="3" id="KW-0862">Zinc</keyword>